<organism evidence="7 8">
    <name type="scientific">Amycolatopsis jiangsuensis</name>
    <dbReference type="NCBI Taxonomy" id="1181879"/>
    <lineage>
        <taxon>Bacteria</taxon>
        <taxon>Bacillati</taxon>
        <taxon>Actinomycetota</taxon>
        <taxon>Actinomycetes</taxon>
        <taxon>Pseudonocardiales</taxon>
        <taxon>Pseudonocardiaceae</taxon>
        <taxon>Amycolatopsis</taxon>
    </lineage>
</organism>
<dbReference type="GO" id="GO:0004311">
    <property type="term" value="F:geranylgeranyl diphosphate synthase activity"/>
    <property type="evidence" value="ECO:0007669"/>
    <property type="project" value="UniProtKB-EC"/>
</dbReference>
<dbReference type="PANTHER" id="PTHR12001:SF85">
    <property type="entry name" value="SHORT CHAIN ISOPRENYL DIPHOSPHATE SYNTHASE"/>
    <property type="match status" value="1"/>
</dbReference>
<evidence type="ECO:0000313" key="7">
    <source>
        <dbReference type="EMBL" id="MBB4686736.1"/>
    </source>
</evidence>
<dbReference type="GO" id="GO:0008299">
    <property type="term" value="P:isoprenoid biosynthetic process"/>
    <property type="evidence" value="ECO:0007669"/>
    <property type="project" value="InterPro"/>
</dbReference>
<evidence type="ECO:0000256" key="1">
    <source>
        <dbReference type="ARBA" id="ARBA00001946"/>
    </source>
</evidence>
<evidence type="ECO:0000256" key="6">
    <source>
        <dbReference type="RuleBase" id="RU004466"/>
    </source>
</evidence>
<proteinExistence type="inferred from homology"/>
<gene>
    <name evidence="7" type="ORF">BJY18_004221</name>
</gene>
<dbReference type="GO" id="GO:0004161">
    <property type="term" value="F:dimethylallyltranstransferase activity"/>
    <property type="evidence" value="ECO:0007669"/>
    <property type="project" value="UniProtKB-EC"/>
</dbReference>
<dbReference type="EMBL" id="JACHMG010000001">
    <property type="protein sequence ID" value="MBB4686736.1"/>
    <property type="molecule type" value="Genomic_DNA"/>
</dbReference>
<dbReference type="RefSeq" id="WP_184781551.1">
    <property type="nucleotide sequence ID" value="NZ_JACHMG010000001.1"/>
</dbReference>
<dbReference type="SUPFAM" id="SSF48576">
    <property type="entry name" value="Terpenoid synthases"/>
    <property type="match status" value="1"/>
</dbReference>
<sequence length="362" mass="39426">MTSIAKPDAPEAAAWLDSSRRRCRGDVRAFVTDRVREYFTGRASEIPAVTVLPEFVAGGKLLRSMFAYTGWCCGGPESDAALRAAGNLELLHCFALAHDDVMDGSAWRRKQPALHVQFARWHEEHGLRGPAARFGESAAVLTGDMLLVWAERMLCESGLDTAAIARARPVYDMLRSELAVGQFCDLVNDARELPSWDDVLDVIRRKSGNYTVRRPLEFGAALAGCPQQVIDALGVYGGVLGEAFQFRDDLLGVFGDPAVTGKPAGDDLRERKATSVVVLAAEMADRRQRGELAGLLDLDVVDDAAIGRWRVLLAETGAPDQLEKYIDARVRRALEAIDLAGLPQRPAAALAVLAGRCTERVR</sequence>
<reference evidence="7 8" key="1">
    <citation type="submission" date="2020-08" db="EMBL/GenBank/DDBJ databases">
        <title>Sequencing the genomes of 1000 actinobacteria strains.</title>
        <authorList>
            <person name="Klenk H.-P."/>
        </authorList>
    </citation>
    <scope>NUCLEOTIDE SEQUENCE [LARGE SCALE GENOMIC DNA]</scope>
    <source>
        <strain evidence="7 8">DSM 45859</strain>
    </source>
</reference>
<comment type="caution">
    <text evidence="7">The sequence shown here is derived from an EMBL/GenBank/DDBJ whole genome shotgun (WGS) entry which is preliminary data.</text>
</comment>
<evidence type="ECO:0000256" key="5">
    <source>
        <dbReference type="ARBA" id="ARBA00022842"/>
    </source>
</evidence>
<comment type="cofactor">
    <cofactor evidence="1">
        <name>Mg(2+)</name>
        <dbReference type="ChEBI" id="CHEBI:18420"/>
    </cofactor>
</comment>
<name>A0A840IVZ8_9PSEU</name>
<dbReference type="GO" id="GO:0004337">
    <property type="term" value="F:(2E,6E)-farnesyl diphosphate synthase activity"/>
    <property type="evidence" value="ECO:0007669"/>
    <property type="project" value="UniProtKB-EC"/>
</dbReference>
<evidence type="ECO:0000313" key="8">
    <source>
        <dbReference type="Proteomes" id="UP000581769"/>
    </source>
</evidence>
<dbReference type="EC" id="2.5.1.29" evidence="7"/>
<dbReference type="AlphaFoldDB" id="A0A840IVZ8"/>
<evidence type="ECO:0000256" key="2">
    <source>
        <dbReference type="ARBA" id="ARBA00006706"/>
    </source>
</evidence>
<dbReference type="Gene3D" id="1.10.600.10">
    <property type="entry name" value="Farnesyl Diphosphate Synthase"/>
    <property type="match status" value="1"/>
</dbReference>
<keyword evidence="5" id="KW-0460">Magnesium</keyword>
<comment type="similarity">
    <text evidence="2 6">Belongs to the FPP/GGPP synthase family.</text>
</comment>
<keyword evidence="4" id="KW-0479">Metal-binding</keyword>
<dbReference type="SFLD" id="SFLDS00005">
    <property type="entry name" value="Isoprenoid_Synthase_Type_I"/>
    <property type="match status" value="1"/>
</dbReference>
<dbReference type="InterPro" id="IPR008949">
    <property type="entry name" value="Isoprenoid_synthase_dom_sf"/>
</dbReference>
<dbReference type="InterPro" id="IPR000092">
    <property type="entry name" value="Polyprenyl_synt"/>
</dbReference>
<dbReference type="PANTHER" id="PTHR12001">
    <property type="entry name" value="GERANYLGERANYL PYROPHOSPHATE SYNTHASE"/>
    <property type="match status" value="1"/>
</dbReference>
<keyword evidence="8" id="KW-1185">Reference proteome</keyword>
<dbReference type="GO" id="GO:0046872">
    <property type="term" value="F:metal ion binding"/>
    <property type="evidence" value="ECO:0007669"/>
    <property type="project" value="UniProtKB-KW"/>
</dbReference>
<dbReference type="CDD" id="cd00685">
    <property type="entry name" value="Trans_IPPS_HT"/>
    <property type="match status" value="1"/>
</dbReference>
<evidence type="ECO:0000256" key="4">
    <source>
        <dbReference type="ARBA" id="ARBA00022723"/>
    </source>
</evidence>
<dbReference type="Pfam" id="PF00348">
    <property type="entry name" value="polyprenyl_synt"/>
    <property type="match status" value="1"/>
</dbReference>
<accession>A0A840IVZ8</accession>
<protein>
    <submittedName>
        <fullName evidence="7">Geranylgeranyl diphosphate synthase type I</fullName>
        <ecNumber evidence="7">2.5.1.1</ecNumber>
        <ecNumber evidence="7">2.5.1.10</ecNumber>
        <ecNumber evidence="7">2.5.1.29</ecNumber>
    </submittedName>
</protein>
<dbReference type="EC" id="2.5.1.10" evidence="7"/>
<keyword evidence="3 6" id="KW-0808">Transferase</keyword>
<dbReference type="Proteomes" id="UP000581769">
    <property type="component" value="Unassembled WGS sequence"/>
</dbReference>
<dbReference type="EC" id="2.5.1.1" evidence="7"/>
<evidence type="ECO:0000256" key="3">
    <source>
        <dbReference type="ARBA" id="ARBA00022679"/>
    </source>
</evidence>